<protein>
    <submittedName>
        <fullName evidence="2">Uncharacterized protein</fullName>
    </submittedName>
</protein>
<reference evidence="2" key="1">
    <citation type="submission" date="2022-11" db="UniProtKB">
        <authorList>
            <consortium name="WormBaseParasite"/>
        </authorList>
    </citation>
    <scope>IDENTIFICATION</scope>
</reference>
<dbReference type="WBParaSite" id="nRc.2.0.1.t33804-RA">
    <property type="protein sequence ID" value="nRc.2.0.1.t33804-RA"/>
    <property type="gene ID" value="nRc.2.0.1.g33804"/>
</dbReference>
<evidence type="ECO:0000313" key="2">
    <source>
        <dbReference type="WBParaSite" id="nRc.2.0.1.t33804-RA"/>
    </source>
</evidence>
<name>A0A915K6J2_ROMCU</name>
<dbReference type="AlphaFoldDB" id="A0A915K6J2"/>
<dbReference type="Proteomes" id="UP000887565">
    <property type="component" value="Unplaced"/>
</dbReference>
<sequence length="71" mass="8270">MVTNHSTFSSYQLSAATEDEICTIEEIEILKPLEETYPIKTTIVPMNSLLTCMDPFKIQDFLLKYHFHKET</sequence>
<proteinExistence type="predicted"/>
<accession>A0A915K6J2</accession>
<organism evidence="1 2">
    <name type="scientific">Romanomermis culicivorax</name>
    <name type="common">Nematode worm</name>
    <dbReference type="NCBI Taxonomy" id="13658"/>
    <lineage>
        <taxon>Eukaryota</taxon>
        <taxon>Metazoa</taxon>
        <taxon>Ecdysozoa</taxon>
        <taxon>Nematoda</taxon>
        <taxon>Enoplea</taxon>
        <taxon>Dorylaimia</taxon>
        <taxon>Mermithida</taxon>
        <taxon>Mermithoidea</taxon>
        <taxon>Mermithidae</taxon>
        <taxon>Romanomermis</taxon>
    </lineage>
</organism>
<keyword evidence="1" id="KW-1185">Reference proteome</keyword>
<evidence type="ECO:0000313" key="1">
    <source>
        <dbReference type="Proteomes" id="UP000887565"/>
    </source>
</evidence>